<proteinExistence type="inferred from homology"/>
<comment type="miscellaneous">
    <text evidence="15">Bacitracin is thought to be involved in the inhibition of peptidoglycan synthesis by sequestering undecaprenyl diphosphate, thereby reducing the pool of lipid carrier available.</text>
</comment>
<dbReference type="Pfam" id="PF02673">
    <property type="entry name" value="BacA"/>
    <property type="match status" value="1"/>
</dbReference>
<evidence type="ECO:0000256" key="8">
    <source>
        <dbReference type="ARBA" id="ARBA00022801"/>
    </source>
</evidence>
<dbReference type="GO" id="GO:0050380">
    <property type="term" value="F:undecaprenyl-diphosphatase activity"/>
    <property type="evidence" value="ECO:0007669"/>
    <property type="project" value="UniProtKB-UniRule"/>
</dbReference>
<dbReference type="PANTHER" id="PTHR30622">
    <property type="entry name" value="UNDECAPRENYL-DIPHOSPHATASE"/>
    <property type="match status" value="1"/>
</dbReference>
<organism evidence="16 17">
    <name type="scientific">Thermosipho japonicus</name>
    <dbReference type="NCBI Taxonomy" id="90323"/>
    <lineage>
        <taxon>Bacteria</taxon>
        <taxon>Thermotogati</taxon>
        <taxon>Thermotogota</taxon>
        <taxon>Thermotogae</taxon>
        <taxon>Thermotogales</taxon>
        <taxon>Fervidobacteriaceae</taxon>
        <taxon>Thermosipho</taxon>
    </lineage>
</organism>
<dbReference type="GO" id="GO:0071555">
    <property type="term" value="P:cell wall organization"/>
    <property type="evidence" value="ECO:0007669"/>
    <property type="project" value="UniProtKB-KW"/>
</dbReference>
<comment type="caution">
    <text evidence="16">The sequence shown here is derived from an EMBL/GenBank/DDBJ whole genome shotgun (WGS) entry which is preliminary data.</text>
</comment>
<dbReference type="GO" id="GO:0005886">
    <property type="term" value="C:plasma membrane"/>
    <property type="evidence" value="ECO:0007669"/>
    <property type="project" value="UniProtKB-SubCell"/>
</dbReference>
<keyword evidence="17" id="KW-1185">Reference proteome</keyword>
<dbReference type="HAMAP" id="MF_01006">
    <property type="entry name" value="Undec_diphosphatase"/>
    <property type="match status" value="1"/>
</dbReference>
<gene>
    <name evidence="15" type="primary">uppP</name>
    <name evidence="16" type="ORF">HNP65_000884</name>
</gene>
<sequence>MNQIVLGLIQGLTEFLPISSSGHLTLFSYLFNIEPNISNFAFLHLATLAAIIVFVWKEIVEILKGMFTLKKEYYSLVLKIIISTIPAAIFGFLFNSTIENSFSNLKIISFFFLVTAASLFVSDKLKGKKDFFNISYIDAFIIGLFQMIAIFPGISRSGITLFGALTVGLKREKALKYSFLMGIPVILGAGILETSKIELNSYILISGLVAFLSGLLSLLILKKLTISKKLKIFSYYCILIAIIAFLVG</sequence>
<evidence type="ECO:0000256" key="3">
    <source>
        <dbReference type="ARBA" id="ARBA00012374"/>
    </source>
</evidence>
<evidence type="ECO:0000256" key="7">
    <source>
        <dbReference type="ARBA" id="ARBA00022692"/>
    </source>
</evidence>
<evidence type="ECO:0000256" key="9">
    <source>
        <dbReference type="ARBA" id="ARBA00022989"/>
    </source>
</evidence>
<comment type="similarity">
    <text evidence="2 15">Belongs to the UppP family.</text>
</comment>
<evidence type="ECO:0000256" key="1">
    <source>
        <dbReference type="ARBA" id="ARBA00004651"/>
    </source>
</evidence>
<dbReference type="GO" id="GO:0009252">
    <property type="term" value="P:peptidoglycan biosynthetic process"/>
    <property type="evidence" value="ECO:0007669"/>
    <property type="project" value="UniProtKB-KW"/>
</dbReference>
<evidence type="ECO:0000256" key="6">
    <source>
        <dbReference type="ARBA" id="ARBA00022519"/>
    </source>
</evidence>
<evidence type="ECO:0000256" key="13">
    <source>
        <dbReference type="ARBA" id="ARBA00032932"/>
    </source>
</evidence>
<keyword evidence="8 15" id="KW-0378">Hydrolase</keyword>
<evidence type="ECO:0000313" key="17">
    <source>
        <dbReference type="Proteomes" id="UP000555828"/>
    </source>
</evidence>
<dbReference type="InterPro" id="IPR036458">
    <property type="entry name" value="Na:dicarbo_symporter_sf"/>
</dbReference>
<keyword evidence="10 15" id="KW-0472">Membrane</keyword>
<comment type="subcellular location">
    <subcellularLocation>
        <location evidence="1 15">Cell membrane</location>
        <topology evidence="1 15">Multi-pass membrane protein</topology>
    </subcellularLocation>
</comment>
<evidence type="ECO:0000256" key="12">
    <source>
        <dbReference type="ARBA" id="ARBA00032707"/>
    </source>
</evidence>
<evidence type="ECO:0000256" key="11">
    <source>
        <dbReference type="ARBA" id="ARBA00023251"/>
    </source>
</evidence>
<feature type="transmembrane region" description="Helical" evidence="15">
    <location>
        <begin position="174"/>
        <end position="192"/>
    </location>
</feature>
<keyword evidence="9 15" id="KW-1133">Transmembrane helix</keyword>
<dbReference type="Proteomes" id="UP000555828">
    <property type="component" value="Unassembled WGS sequence"/>
</dbReference>
<evidence type="ECO:0000256" key="15">
    <source>
        <dbReference type="HAMAP-Rule" id="MF_01006"/>
    </source>
</evidence>
<dbReference type="EC" id="3.6.1.27" evidence="3 15"/>
<evidence type="ECO:0000256" key="4">
    <source>
        <dbReference type="ARBA" id="ARBA00021581"/>
    </source>
</evidence>
<feature type="transmembrane region" description="Helical" evidence="15">
    <location>
        <begin position="104"/>
        <end position="122"/>
    </location>
</feature>
<protein>
    <recommendedName>
        <fullName evidence="4 15">Undecaprenyl-diphosphatase</fullName>
        <ecNumber evidence="3 15">3.6.1.27</ecNumber>
    </recommendedName>
    <alternativeName>
        <fullName evidence="13 15">Bacitracin resistance protein</fullName>
    </alternativeName>
    <alternativeName>
        <fullName evidence="12 15">Undecaprenyl pyrophosphate phosphatase</fullName>
    </alternativeName>
</protein>
<feature type="transmembrane region" description="Helical" evidence="15">
    <location>
        <begin position="37"/>
        <end position="56"/>
    </location>
</feature>
<dbReference type="InterPro" id="IPR003824">
    <property type="entry name" value="UppP"/>
</dbReference>
<evidence type="ECO:0000256" key="14">
    <source>
        <dbReference type="ARBA" id="ARBA00047594"/>
    </source>
</evidence>
<evidence type="ECO:0000256" key="10">
    <source>
        <dbReference type="ARBA" id="ARBA00023136"/>
    </source>
</evidence>
<feature type="transmembrane region" description="Helical" evidence="15">
    <location>
        <begin position="134"/>
        <end position="154"/>
    </location>
</feature>
<feature type="transmembrane region" description="Helical" evidence="15">
    <location>
        <begin position="199"/>
        <end position="220"/>
    </location>
</feature>
<feature type="transmembrane region" description="Helical" evidence="15">
    <location>
        <begin position="76"/>
        <end position="98"/>
    </location>
</feature>
<dbReference type="EMBL" id="JACHEX010000002">
    <property type="protein sequence ID" value="MBB6062446.1"/>
    <property type="molecule type" value="Genomic_DNA"/>
</dbReference>
<keyword evidence="6" id="KW-0997">Cell inner membrane</keyword>
<comment type="function">
    <text evidence="15">Catalyzes the dephosphorylation of undecaprenyl diphosphate (UPP). Confers resistance to bacitracin.</text>
</comment>
<dbReference type="PANTHER" id="PTHR30622:SF4">
    <property type="entry name" value="UNDECAPRENYL-DIPHOSPHATASE"/>
    <property type="match status" value="1"/>
</dbReference>
<accession>A0A841GFN9</accession>
<dbReference type="GO" id="GO:0046677">
    <property type="term" value="P:response to antibiotic"/>
    <property type="evidence" value="ECO:0007669"/>
    <property type="project" value="UniProtKB-UniRule"/>
</dbReference>
<dbReference type="AlphaFoldDB" id="A0A841GFN9"/>
<comment type="catalytic activity">
    <reaction evidence="14 15">
        <text>di-trans,octa-cis-undecaprenyl diphosphate + H2O = di-trans,octa-cis-undecaprenyl phosphate + phosphate + H(+)</text>
        <dbReference type="Rhea" id="RHEA:28094"/>
        <dbReference type="ChEBI" id="CHEBI:15377"/>
        <dbReference type="ChEBI" id="CHEBI:15378"/>
        <dbReference type="ChEBI" id="CHEBI:43474"/>
        <dbReference type="ChEBI" id="CHEBI:58405"/>
        <dbReference type="ChEBI" id="CHEBI:60392"/>
        <dbReference type="EC" id="3.6.1.27"/>
    </reaction>
</comment>
<dbReference type="GO" id="GO:0015293">
    <property type="term" value="F:symporter activity"/>
    <property type="evidence" value="ECO:0007669"/>
    <property type="project" value="InterPro"/>
</dbReference>
<evidence type="ECO:0000313" key="16">
    <source>
        <dbReference type="EMBL" id="MBB6062446.1"/>
    </source>
</evidence>
<reference evidence="16 17" key="1">
    <citation type="submission" date="2020-08" db="EMBL/GenBank/DDBJ databases">
        <title>Genomic Encyclopedia of Type Strains, Phase IV (KMG-IV): sequencing the most valuable type-strain genomes for metagenomic binning, comparative biology and taxonomic classification.</title>
        <authorList>
            <person name="Goeker M."/>
        </authorList>
    </citation>
    <scope>NUCLEOTIDE SEQUENCE [LARGE SCALE GENOMIC DNA]</scope>
    <source>
        <strain evidence="16 17">DSM 13481</strain>
    </source>
</reference>
<evidence type="ECO:0000256" key="5">
    <source>
        <dbReference type="ARBA" id="ARBA00022475"/>
    </source>
</evidence>
<dbReference type="GO" id="GO:0008360">
    <property type="term" value="P:regulation of cell shape"/>
    <property type="evidence" value="ECO:0007669"/>
    <property type="project" value="UniProtKB-KW"/>
</dbReference>
<keyword evidence="15" id="KW-0133">Cell shape</keyword>
<keyword evidence="15" id="KW-0961">Cell wall biogenesis/degradation</keyword>
<keyword evidence="7 15" id="KW-0812">Transmembrane</keyword>
<keyword evidence="11 15" id="KW-0046">Antibiotic resistance</keyword>
<evidence type="ECO:0000256" key="2">
    <source>
        <dbReference type="ARBA" id="ARBA00010621"/>
    </source>
</evidence>
<dbReference type="RefSeq" id="WP_184619125.1">
    <property type="nucleotide sequence ID" value="NZ_JACHEX010000002.1"/>
</dbReference>
<name>A0A841GFN9_9BACT</name>
<keyword evidence="5 15" id="KW-1003">Cell membrane</keyword>
<feature type="transmembrane region" description="Helical" evidence="15">
    <location>
        <begin position="232"/>
        <end position="247"/>
    </location>
</feature>
<keyword evidence="15" id="KW-0573">Peptidoglycan synthesis</keyword>
<dbReference type="SUPFAM" id="SSF118215">
    <property type="entry name" value="Proton glutamate symport protein"/>
    <property type="match status" value="1"/>
</dbReference>